<dbReference type="Proteomes" id="UP001302812">
    <property type="component" value="Unassembled WGS sequence"/>
</dbReference>
<evidence type="ECO:0000313" key="2">
    <source>
        <dbReference type="Proteomes" id="UP001302812"/>
    </source>
</evidence>
<organism evidence="1 2">
    <name type="scientific">Canariomyces notabilis</name>
    <dbReference type="NCBI Taxonomy" id="2074819"/>
    <lineage>
        <taxon>Eukaryota</taxon>
        <taxon>Fungi</taxon>
        <taxon>Dikarya</taxon>
        <taxon>Ascomycota</taxon>
        <taxon>Pezizomycotina</taxon>
        <taxon>Sordariomycetes</taxon>
        <taxon>Sordariomycetidae</taxon>
        <taxon>Sordariales</taxon>
        <taxon>Chaetomiaceae</taxon>
        <taxon>Canariomyces</taxon>
    </lineage>
</organism>
<reference evidence="1" key="2">
    <citation type="submission" date="2023-05" db="EMBL/GenBank/DDBJ databases">
        <authorList>
            <consortium name="Lawrence Berkeley National Laboratory"/>
            <person name="Steindorff A."/>
            <person name="Hensen N."/>
            <person name="Bonometti L."/>
            <person name="Westerberg I."/>
            <person name="Brannstrom I.O."/>
            <person name="Guillou S."/>
            <person name="Cros-Aarteil S."/>
            <person name="Calhoun S."/>
            <person name="Haridas S."/>
            <person name="Kuo A."/>
            <person name="Mondo S."/>
            <person name="Pangilinan J."/>
            <person name="Riley R."/>
            <person name="Labutti K."/>
            <person name="Andreopoulos B."/>
            <person name="Lipzen A."/>
            <person name="Chen C."/>
            <person name="Yanf M."/>
            <person name="Daum C."/>
            <person name="Ng V."/>
            <person name="Clum A."/>
            <person name="Ohm R."/>
            <person name="Martin F."/>
            <person name="Silar P."/>
            <person name="Natvig D."/>
            <person name="Lalanne C."/>
            <person name="Gautier V."/>
            <person name="Ament-Velasquez S.L."/>
            <person name="Kruys A."/>
            <person name="Hutchinson M.I."/>
            <person name="Powell A.J."/>
            <person name="Barry K."/>
            <person name="Miller A.N."/>
            <person name="Grigoriev I.V."/>
            <person name="Debuchy R."/>
            <person name="Gladieux P."/>
            <person name="Thoren M.H."/>
            <person name="Johannesson H."/>
        </authorList>
    </citation>
    <scope>NUCLEOTIDE SEQUENCE</scope>
    <source>
        <strain evidence="1">CBS 508.74</strain>
    </source>
</reference>
<dbReference type="InterPro" id="IPR051783">
    <property type="entry name" value="NAD(P)-dependent_oxidoreduct"/>
</dbReference>
<dbReference type="RefSeq" id="XP_064673831.1">
    <property type="nucleotide sequence ID" value="XM_064817304.1"/>
</dbReference>
<dbReference type="SUPFAM" id="SSF51735">
    <property type="entry name" value="NAD(P)-binding Rossmann-fold domains"/>
    <property type="match status" value="1"/>
</dbReference>
<dbReference type="AlphaFoldDB" id="A0AAN6TL27"/>
<dbReference type="InterPro" id="IPR036291">
    <property type="entry name" value="NAD(P)-bd_dom_sf"/>
</dbReference>
<comment type="caution">
    <text evidence="1">The sequence shown here is derived from an EMBL/GenBank/DDBJ whole genome shotgun (WGS) entry which is preliminary data.</text>
</comment>
<evidence type="ECO:0008006" key="3">
    <source>
        <dbReference type="Google" id="ProtNLM"/>
    </source>
</evidence>
<reference evidence="1" key="1">
    <citation type="journal article" date="2023" name="Mol. Phylogenet. Evol.">
        <title>Genome-scale phylogeny and comparative genomics of the fungal order Sordariales.</title>
        <authorList>
            <person name="Hensen N."/>
            <person name="Bonometti L."/>
            <person name="Westerberg I."/>
            <person name="Brannstrom I.O."/>
            <person name="Guillou S."/>
            <person name="Cros-Aarteil S."/>
            <person name="Calhoun S."/>
            <person name="Haridas S."/>
            <person name="Kuo A."/>
            <person name="Mondo S."/>
            <person name="Pangilinan J."/>
            <person name="Riley R."/>
            <person name="LaButti K."/>
            <person name="Andreopoulos B."/>
            <person name="Lipzen A."/>
            <person name="Chen C."/>
            <person name="Yan M."/>
            <person name="Daum C."/>
            <person name="Ng V."/>
            <person name="Clum A."/>
            <person name="Steindorff A."/>
            <person name="Ohm R.A."/>
            <person name="Martin F."/>
            <person name="Silar P."/>
            <person name="Natvig D.O."/>
            <person name="Lalanne C."/>
            <person name="Gautier V."/>
            <person name="Ament-Velasquez S.L."/>
            <person name="Kruys A."/>
            <person name="Hutchinson M.I."/>
            <person name="Powell A.J."/>
            <person name="Barry K."/>
            <person name="Miller A.N."/>
            <person name="Grigoriev I.V."/>
            <person name="Debuchy R."/>
            <person name="Gladieux P."/>
            <person name="Hiltunen Thoren M."/>
            <person name="Johannesson H."/>
        </authorList>
    </citation>
    <scope>NUCLEOTIDE SEQUENCE</scope>
    <source>
        <strain evidence="1">CBS 508.74</strain>
    </source>
</reference>
<name>A0AAN6TL27_9PEZI</name>
<evidence type="ECO:0000313" key="1">
    <source>
        <dbReference type="EMBL" id="KAK4116261.1"/>
    </source>
</evidence>
<gene>
    <name evidence="1" type="ORF">N656DRAFT_794586</name>
</gene>
<dbReference type="GO" id="GO:0005737">
    <property type="term" value="C:cytoplasm"/>
    <property type="evidence" value="ECO:0007669"/>
    <property type="project" value="TreeGrafter"/>
</dbReference>
<dbReference type="PANTHER" id="PTHR48079:SF6">
    <property type="entry name" value="NAD(P)-BINDING DOMAIN-CONTAINING PROTEIN-RELATED"/>
    <property type="match status" value="1"/>
</dbReference>
<dbReference type="EMBL" id="MU853333">
    <property type="protein sequence ID" value="KAK4116261.1"/>
    <property type="molecule type" value="Genomic_DNA"/>
</dbReference>
<proteinExistence type="predicted"/>
<keyword evidence="2" id="KW-1185">Reference proteome</keyword>
<dbReference type="GeneID" id="89941429"/>
<dbReference type="GO" id="GO:0004029">
    <property type="term" value="F:aldehyde dehydrogenase (NAD+) activity"/>
    <property type="evidence" value="ECO:0007669"/>
    <property type="project" value="TreeGrafter"/>
</dbReference>
<dbReference type="Gene3D" id="3.40.50.720">
    <property type="entry name" value="NAD(P)-binding Rossmann-like Domain"/>
    <property type="match status" value="1"/>
</dbReference>
<protein>
    <recommendedName>
        <fullName evidence="3">NAD(P)-binding domain-containing protein</fullName>
    </recommendedName>
</protein>
<accession>A0AAN6TL27</accession>
<dbReference type="PANTHER" id="PTHR48079">
    <property type="entry name" value="PROTEIN YEEZ"/>
    <property type="match status" value="1"/>
</dbReference>
<sequence length="157" mass="17401">MSPKVLVTGVTGYIGGDAFHALYEANPDFDYTLVVRNKEREELVRRKYPNTDIKIVYPGAASPAMSLADVLEEEARKADIVLHTAKSADDAVQAKAILRGLQAAGRSPEHPAYWIHVSGTGILQWYDQTHNRVGQLPLPSEKYDDIADIDRILTLLD</sequence>